<protein>
    <submittedName>
        <fullName evidence="10">Response regulator transcription factor</fullName>
    </submittedName>
</protein>
<evidence type="ECO:0000256" key="6">
    <source>
        <dbReference type="PROSITE-ProRule" id="PRU00169"/>
    </source>
</evidence>
<dbReference type="Pfam" id="PF00486">
    <property type="entry name" value="Trans_reg_C"/>
    <property type="match status" value="1"/>
</dbReference>
<dbReference type="SMART" id="SM00862">
    <property type="entry name" value="Trans_reg_C"/>
    <property type="match status" value="1"/>
</dbReference>
<dbReference type="InterPro" id="IPR039420">
    <property type="entry name" value="WalR-like"/>
</dbReference>
<proteinExistence type="predicted"/>
<evidence type="ECO:0000259" key="9">
    <source>
        <dbReference type="PROSITE" id="PS51755"/>
    </source>
</evidence>
<dbReference type="Gene3D" id="3.40.50.2300">
    <property type="match status" value="1"/>
</dbReference>
<evidence type="ECO:0000256" key="5">
    <source>
        <dbReference type="ARBA" id="ARBA00023163"/>
    </source>
</evidence>
<keyword evidence="3" id="KW-0805">Transcription regulation</keyword>
<gene>
    <name evidence="10" type="ORF">MQE36_00845</name>
</gene>
<dbReference type="PANTHER" id="PTHR48111">
    <property type="entry name" value="REGULATOR OF RPOS"/>
    <property type="match status" value="1"/>
</dbReference>
<evidence type="ECO:0000259" key="8">
    <source>
        <dbReference type="PROSITE" id="PS50110"/>
    </source>
</evidence>
<keyword evidence="4 7" id="KW-0238">DNA-binding</keyword>
<dbReference type="Pfam" id="PF00072">
    <property type="entry name" value="Response_reg"/>
    <property type="match status" value="1"/>
</dbReference>
<dbReference type="CDD" id="cd00383">
    <property type="entry name" value="trans_reg_C"/>
    <property type="match status" value="1"/>
</dbReference>
<feature type="modified residue" description="4-aspartylphosphate" evidence="6">
    <location>
        <position position="52"/>
    </location>
</feature>
<evidence type="ECO:0000256" key="4">
    <source>
        <dbReference type="ARBA" id="ARBA00023125"/>
    </source>
</evidence>
<dbReference type="InterPro" id="IPR011006">
    <property type="entry name" value="CheY-like_superfamily"/>
</dbReference>
<sequence>MKNILVVEDEQNVAAFIKKGLEEEGYNVFLAYDGTTGLALLKQKKIDAAVLDIILPGVNGLEVVKEIRKMGFVEVPVVMLTALGTTENIVTGLDAGADDYLVKPFKFKELLARLRALSRRKNLSAETDQVLTISDLELDLDAKTVKREDREIKLTSTEYRLLEYFMTNKGRVLSRIDILESVWDIGFNMGTNVVDVYVNYLRNKIEKGFRSKLIHTVIGMGYIMKEDYEGSR</sequence>
<keyword evidence="2" id="KW-0902">Two-component regulatory system</keyword>
<dbReference type="InterPro" id="IPR001867">
    <property type="entry name" value="OmpR/PhoB-type_DNA-bd"/>
</dbReference>
<dbReference type="Proteomes" id="UP000829476">
    <property type="component" value="Chromosome"/>
</dbReference>
<dbReference type="Gene3D" id="1.10.10.10">
    <property type="entry name" value="Winged helix-like DNA-binding domain superfamily/Winged helix DNA-binding domain"/>
    <property type="match status" value="1"/>
</dbReference>
<keyword evidence="1 6" id="KW-0597">Phosphoprotein</keyword>
<evidence type="ECO:0000313" key="10">
    <source>
        <dbReference type="EMBL" id="UNY98918.1"/>
    </source>
</evidence>
<dbReference type="EMBL" id="CP094326">
    <property type="protein sequence ID" value="UNY98918.1"/>
    <property type="molecule type" value="Genomic_DNA"/>
</dbReference>
<dbReference type="InterPro" id="IPR001789">
    <property type="entry name" value="Sig_transdc_resp-reg_receiver"/>
</dbReference>
<evidence type="ECO:0000256" key="2">
    <source>
        <dbReference type="ARBA" id="ARBA00023012"/>
    </source>
</evidence>
<evidence type="ECO:0000256" key="1">
    <source>
        <dbReference type="ARBA" id="ARBA00022553"/>
    </source>
</evidence>
<feature type="domain" description="OmpR/PhoB-type" evidence="9">
    <location>
        <begin position="128"/>
        <end position="226"/>
    </location>
</feature>
<dbReference type="PANTHER" id="PTHR48111:SF22">
    <property type="entry name" value="REGULATOR OF RPOS"/>
    <property type="match status" value="1"/>
</dbReference>
<feature type="domain" description="Response regulatory" evidence="8">
    <location>
        <begin position="3"/>
        <end position="118"/>
    </location>
</feature>
<evidence type="ECO:0000313" key="11">
    <source>
        <dbReference type="Proteomes" id="UP000829476"/>
    </source>
</evidence>
<evidence type="ECO:0000256" key="3">
    <source>
        <dbReference type="ARBA" id="ARBA00023015"/>
    </source>
</evidence>
<dbReference type="RefSeq" id="WP_242937321.1">
    <property type="nucleotide sequence ID" value="NZ_CP094326.1"/>
</dbReference>
<keyword evidence="11" id="KW-1185">Reference proteome</keyword>
<dbReference type="SUPFAM" id="SSF52172">
    <property type="entry name" value="CheY-like"/>
    <property type="match status" value="1"/>
</dbReference>
<reference evidence="10 11" key="1">
    <citation type="journal article" date="2018" name="Int. J. Syst. Evol. Microbiol.">
        <title>Zhouia spongiae sp. nov., isolated from a marine sponge.</title>
        <authorList>
            <person name="Zhuang L."/>
            <person name="Lin B."/>
            <person name="Qin F."/>
            <person name="Luo L."/>
        </authorList>
    </citation>
    <scope>NUCLEOTIDE SEQUENCE [LARGE SCALE GENOMIC DNA]</scope>
    <source>
        <strain evidence="10 11">HN-Y44</strain>
    </source>
</reference>
<dbReference type="SMART" id="SM00448">
    <property type="entry name" value="REC"/>
    <property type="match status" value="1"/>
</dbReference>
<dbReference type="Gene3D" id="6.10.250.690">
    <property type="match status" value="1"/>
</dbReference>
<feature type="DNA-binding region" description="OmpR/PhoB-type" evidence="7">
    <location>
        <begin position="128"/>
        <end position="226"/>
    </location>
</feature>
<accession>A0ABY3YMJ6</accession>
<dbReference type="CDD" id="cd19935">
    <property type="entry name" value="REC_OmpR_CusR-like"/>
    <property type="match status" value="1"/>
</dbReference>
<name>A0ABY3YMJ6_9FLAO</name>
<dbReference type="PROSITE" id="PS50110">
    <property type="entry name" value="RESPONSE_REGULATORY"/>
    <property type="match status" value="1"/>
</dbReference>
<dbReference type="PROSITE" id="PS51755">
    <property type="entry name" value="OMPR_PHOB"/>
    <property type="match status" value="1"/>
</dbReference>
<keyword evidence="5" id="KW-0804">Transcription</keyword>
<dbReference type="InterPro" id="IPR036388">
    <property type="entry name" value="WH-like_DNA-bd_sf"/>
</dbReference>
<organism evidence="10 11">
    <name type="scientific">Zhouia spongiae</name>
    <dbReference type="NCBI Taxonomy" id="2202721"/>
    <lineage>
        <taxon>Bacteria</taxon>
        <taxon>Pseudomonadati</taxon>
        <taxon>Bacteroidota</taxon>
        <taxon>Flavobacteriia</taxon>
        <taxon>Flavobacteriales</taxon>
        <taxon>Flavobacteriaceae</taxon>
        <taxon>Zhouia</taxon>
    </lineage>
</organism>
<evidence type="ECO:0000256" key="7">
    <source>
        <dbReference type="PROSITE-ProRule" id="PRU01091"/>
    </source>
</evidence>